<feature type="transmembrane region" description="Helical" evidence="1">
    <location>
        <begin position="7"/>
        <end position="25"/>
    </location>
</feature>
<name>A0ABZ0RSY4_9BACI</name>
<dbReference type="Proteomes" id="UP001322664">
    <property type="component" value="Chromosome"/>
</dbReference>
<reference evidence="2 3" key="1">
    <citation type="submission" date="2023-09" db="EMBL/GenBank/DDBJ databases">
        <authorList>
            <person name="Page C.A."/>
            <person name="Perez-Diaz I.M."/>
        </authorList>
    </citation>
    <scope>NUCLEOTIDE SEQUENCE [LARGE SCALE GENOMIC DNA]</scope>
    <source>
        <strain evidence="2 3">Ll15</strain>
    </source>
</reference>
<evidence type="ECO:0000313" key="3">
    <source>
        <dbReference type="Proteomes" id="UP001322664"/>
    </source>
</evidence>
<keyword evidence="1" id="KW-0472">Membrane</keyword>
<proteinExistence type="predicted"/>
<keyword evidence="3" id="KW-1185">Reference proteome</keyword>
<gene>
    <name evidence="2" type="ORF">R6U77_15790</name>
</gene>
<protein>
    <submittedName>
        <fullName evidence="2">Glucosamine 6-phosphate synthetase</fullName>
    </submittedName>
</protein>
<keyword evidence="1" id="KW-0812">Transmembrane</keyword>
<evidence type="ECO:0000313" key="2">
    <source>
        <dbReference type="EMBL" id="WPK11334.1"/>
    </source>
</evidence>
<organism evidence="2 3">
    <name type="scientific">Lysinibacillus louembei</name>
    <dbReference type="NCBI Taxonomy" id="1470088"/>
    <lineage>
        <taxon>Bacteria</taxon>
        <taxon>Bacillati</taxon>
        <taxon>Bacillota</taxon>
        <taxon>Bacilli</taxon>
        <taxon>Bacillales</taxon>
        <taxon>Bacillaceae</taxon>
        <taxon>Lysinibacillus</taxon>
    </lineage>
</organism>
<evidence type="ECO:0000256" key="1">
    <source>
        <dbReference type="SAM" id="Phobius"/>
    </source>
</evidence>
<accession>A0ABZ0RSY4</accession>
<sequence length="128" mass="14849">MKFGKRTIFWLIPLGMLGLFVYFYGPKDDITANPYIDEMKQQSFSVKNEATIEEVLDHSCTKGKWVFFKTQREQAVVEFKGTCEEQSVNLQFLVGDNNNHQLGALLLDNVQQTSEKRTQFIEQLYSNL</sequence>
<dbReference type="EMBL" id="CP137624">
    <property type="protein sequence ID" value="WPK11334.1"/>
    <property type="molecule type" value="Genomic_DNA"/>
</dbReference>
<keyword evidence="1" id="KW-1133">Transmembrane helix</keyword>
<dbReference type="RefSeq" id="WP_319836387.1">
    <property type="nucleotide sequence ID" value="NZ_CP137624.1"/>
</dbReference>